<sequence>MKIFCLPYAGGSSSIYSSWKNLFRNCTIIPIDLPGHGMNINMNLLDTFSKNLEFLYNKIISEISDSEKYSIFGHSLGGLFTYEICKKIEQSEFNNPDKIFISATKPPMYKKNYDLETDAKLKDILVEYNATPKEILNNEEIFNFFKPIILNDFKVYNDYELSDHDQQIKTKTIIFYGTKDSISYDEINKWQLLCANDINYYPVEGDHFFITSNLSQVSKIINNMIN</sequence>
<accession>A0A564TD88</accession>
<dbReference type="EC" id="3.1.2.-" evidence="3"/>
<comment type="similarity">
    <text evidence="1">Belongs to the thioesterase family.</text>
</comment>
<dbReference type="PANTHER" id="PTHR11487:SF0">
    <property type="entry name" value="S-ACYL FATTY ACID SYNTHASE THIOESTERASE, MEDIUM CHAIN"/>
    <property type="match status" value="1"/>
</dbReference>
<evidence type="ECO:0000313" key="3">
    <source>
        <dbReference type="EMBL" id="VUX05380.1"/>
    </source>
</evidence>
<feature type="domain" description="Thioesterase" evidence="2">
    <location>
        <begin position="2"/>
        <end position="222"/>
    </location>
</feature>
<gene>
    <name evidence="3" type="primary">srfAD</name>
    <name evidence="3" type="ORF">SSSS39_01684</name>
</gene>
<evidence type="ECO:0000313" key="4">
    <source>
        <dbReference type="Proteomes" id="UP000380217"/>
    </source>
</evidence>
<evidence type="ECO:0000256" key="1">
    <source>
        <dbReference type="ARBA" id="ARBA00007169"/>
    </source>
</evidence>
<dbReference type="AlphaFoldDB" id="A0A564TD88"/>
<dbReference type="GO" id="GO:0016787">
    <property type="term" value="F:hydrolase activity"/>
    <property type="evidence" value="ECO:0007669"/>
    <property type="project" value="UniProtKB-KW"/>
</dbReference>
<reference evidence="3 4" key="1">
    <citation type="submission" date="2019-07" db="EMBL/GenBank/DDBJ databases">
        <authorList>
            <person name="Hibberd C M."/>
            <person name="Gehrig L. J."/>
            <person name="Chang H.-W."/>
            <person name="Venkatesh S."/>
        </authorList>
    </citation>
    <scope>NUCLEOTIDE SEQUENCE [LARGE SCALE GENOMIC DNA]</scope>
    <source>
        <strain evidence="3">Streptococcus_salivarius_SS_Bg39</strain>
    </source>
</reference>
<dbReference type="Proteomes" id="UP000380217">
    <property type="component" value="Unassembled WGS sequence"/>
</dbReference>
<dbReference type="SUPFAM" id="SSF53474">
    <property type="entry name" value="alpha/beta-Hydrolases"/>
    <property type="match status" value="1"/>
</dbReference>
<evidence type="ECO:0000259" key="2">
    <source>
        <dbReference type="Pfam" id="PF00975"/>
    </source>
</evidence>
<organism evidence="3 4">
    <name type="scientific">Streptococcus vestibularis</name>
    <dbReference type="NCBI Taxonomy" id="1343"/>
    <lineage>
        <taxon>Bacteria</taxon>
        <taxon>Bacillati</taxon>
        <taxon>Bacillota</taxon>
        <taxon>Bacilli</taxon>
        <taxon>Lactobacillales</taxon>
        <taxon>Streptococcaceae</taxon>
        <taxon>Streptococcus</taxon>
    </lineage>
</organism>
<dbReference type="RefSeq" id="WP_010730297.1">
    <property type="nucleotide sequence ID" value="NZ_CABHNJ010000029.1"/>
</dbReference>
<dbReference type="EMBL" id="CABHNJ010000029">
    <property type="protein sequence ID" value="VUX05380.1"/>
    <property type="molecule type" value="Genomic_DNA"/>
</dbReference>
<name>A0A564TD88_STRVE</name>
<dbReference type="Pfam" id="PF00975">
    <property type="entry name" value="Thioesterase"/>
    <property type="match status" value="1"/>
</dbReference>
<dbReference type="GO" id="GO:0008610">
    <property type="term" value="P:lipid biosynthetic process"/>
    <property type="evidence" value="ECO:0007669"/>
    <property type="project" value="TreeGrafter"/>
</dbReference>
<protein>
    <submittedName>
        <fullName evidence="3">Surfactin synthase thioesterase subunit</fullName>
        <ecNumber evidence="3">3.1.2.-</ecNumber>
    </submittedName>
</protein>
<dbReference type="PANTHER" id="PTHR11487">
    <property type="entry name" value="THIOESTERASE"/>
    <property type="match status" value="1"/>
</dbReference>
<keyword evidence="3" id="KW-0378">Hydrolase</keyword>
<proteinExistence type="inferred from homology"/>
<dbReference type="Gene3D" id="3.40.50.1820">
    <property type="entry name" value="alpha/beta hydrolase"/>
    <property type="match status" value="1"/>
</dbReference>
<dbReference type="InterPro" id="IPR012223">
    <property type="entry name" value="TEII"/>
</dbReference>
<dbReference type="InterPro" id="IPR001031">
    <property type="entry name" value="Thioesterase"/>
</dbReference>
<dbReference type="InterPro" id="IPR029058">
    <property type="entry name" value="AB_hydrolase_fold"/>
</dbReference>